<comment type="caution">
    <text evidence="1">The sequence shown here is derived from an EMBL/GenBank/DDBJ whole genome shotgun (WGS) entry which is preliminary data.</text>
</comment>
<evidence type="ECO:0000313" key="1">
    <source>
        <dbReference type="EMBL" id="TGY87492.1"/>
    </source>
</evidence>
<organism evidence="1 2">
    <name type="scientific">Petralouisia muris</name>
    <dbReference type="NCBI Taxonomy" id="3032872"/>
    <lineage>
        <taxon>Bacteria</taxon>
        <taxon>Bacillati</taxon>
        <taxon>Bacillota</taxon>
        <taxon>Clostridia</taxon>
        <taxon>Lachnospirales</taxon>
        <taxon>Lachnospiraceae</taxon>
        <taxon>Petralouisia</taxon>
    </lineage>
</organism>
<sequence length="60" mass="7092">MNELIKDLITDDILNHGTYAAALVEYLSLKGFIDKDDFYHYLDDYAKERLKRKYPDLPLP</sequence>
<name>A0AC61RMS8_9FIRM</name>
<keyword evidence="2" id="KW-1185">Reference proteome</keyword>
<proteinExistence type="predicted"/>
<dbReference type="EMBL" id="SRYA01000114">
    <property type="protein sequence ID" value="TGY87492.1"/>
    <property type="molecule type" value="Genomic_DNA"/>
</dbReference>
<protein>
    <submittedName>
        <fullName evidence="1">Uncharacterized protein</fullName>
    </submittedName>
</protein>
<evidence type="ECO:0000313" key="2">
    <source>
        <dbReference type="Proteomes" id="UP000304953"/>
    </source>
</evidence>
<dbReference type="Proteomes" id="UP000304953">
    <property type="component" value="Unassembled WGS sequence"/>
</dbReference>
<accession>A0AC61RMS8</accession>
<reference evidence="1" key="1">
    <citation type="submission" date="2019-04" db="EMBL/GenBank/DDBJ databases">
        <title>Microbes associate with the intestines of laboratory mice.</title>
        <authorList>
            <person name="Navarre W."/>
            <person name="Wong E."/>
            <person name="Huang K."/>
            <person name="Tropini C."/>
            <person name="Ng K."/>
            <person name="Yu B."/>
        </authorList>
    </citation>
    <scope>NUCLEOTIDE SEQUENCE</scope>
    <source>
        <strain evidence="1">NM01_1-7b</strain>
    </source>
</reference>
<gene>
    <name evidence="1" type="ORF">E5329_26655</name>
</gene>